<proteinExistence type="predicted"/>
<dbReference type="Pfam" id="PF13460">
    <property type="entry name" value="NAD_binding_10"/>
    <property type="match status" value="1"/>
</dbReference>
<keyword evidence="3" id="KW-1185">Reference proteome</keyword>
<protein>
    <recommendedName>
        <fullName evidence="1">NAD(P)-binding domain-containing protein</fullName>
    </recommendedName>
</protein>
<dbReference type="Gene3D" id="3.40.50.720">
    <property type="entry name" value="NAD(P)-binding Rossmann-like Domain"/>
    <property type="match status" value="1"/>
</dbReference>
<gene>
    <name evidence="2" type="ORF">MHEL_35850</name>
</gene>
<evidence type="ECO:0000313" key="3">
    <source>
        <dbReference type="Proteomes" id="UP000467148"/>
    </source>
</evidence>
<dbReference type="GO" id="GO:0044877">
    <property type="term" value="F:protein-containing complex binding"/>
    <property type="evidence" value="ECO:0007669"/>
    <property type="project" value="TreeGrafter"/>
</dbReference>
<dbReference type="AlphaFoldDB" id="A0A7I7T7V1"/>
<accession>A0A7I7T7V1</accession>
<dbReference type="Proteomes" id="UP000467148">
    <property type="component" value="Chromosome"/>
</dbReference>
<dbReference type="InterPro" id="IPR051207">
    <property type="entry name" value="ComplexI_NDUFA9_subunit"/>
</dbReference>
<reference evidence="2 3" key="1">
    <citation type="journal article" date="2019" name="Emerg. Microbes Infect.">
        <title>Comprehensive subspecies identification of 175 nontuberculous mycobacteria species based on 7547 genomic profiles.</title>
        <authorList>
            <person name="Matsumoto Y."/>
            <person name="Kinjo T."/>
            <person name="Motooka D."/>
            <person name="Nabeya D."/>
            <person name="Jung N."/>
            <person name="Uechi K."/>
            <person name="Horii T."/>
            <person name="Iida T."/>
            <person name="Fujita J."/>
            <person name="Nakamura S."/>
        </authorList>
    </citation>
    <scope>NUCLEOTIDE SEQUENCE [LARGE SCALE GENOMIC DNA]</scope>
    <source>
        <strain evidence="2 3">JCM 30396</strain>
    </source>
</reference>
<name>A0A7I7T7V1_9MYCO</name>
<feature type="domain" description="NAD(P)-binding" evidence="1">
    <location>
        <begin position="11"/>
        <end position="174"/>
    </location>
</feature>
<dbReference type="KEGG" id="mhev:MHEL_35850"/>
<dbReference type="EMBL" id="AP022596">
    <property type="protein sequence ID" value="BBY65342.1"/>
    <property type="molecule type" value="Genomic_DNA"/>
</dbReference>
<evidence type="ECO:0000259" key="1">
    <source>
        <dbReference type="Pfam" id="PF13460"/>
    </source>
</evidence>
<evidence type="ECO:0000313" key="2">
    <source>
        <dbReference type="EMBL" id="BBY65342.1"/>
    </source>
</evidence>
<dbReference type="PANTHER" id="PTHR12126:SF11">
    <property type="entry name" value="NADH DEHYDROGENASE [UBIQUINONE] 1 ALPHA SUBCOMPLEX SUBUNIT 9, MITOCHONDRIAL"/>
    <property type="match status" value="1"/>
</dbReference>
<dbReference type="SUPFAM" id="SSF51735">
    <property type="entry name" value="NAD(P)-binding Rossmann-fold domains"/>
    <property type="match status" value="1"/>
</dbReference>
<organism evidence="2 3">
    <name type="scientific">Mycolicibacterium helvum</name>
    <dbReference type="NCBI Taxonomy" id="1534349"/>
    <lineage>
        <taxon>Bacteria</taxon>
        <taxon>Bacillati</taxon>
        <taxon>Actinomycetota</taxon>
        <taxon>Actinomycetes</taxon>
        <taxon>Mycobacteriales</taxon>
        <taxon>Mycobacteriaceae</taxon>
        <taxon>Mycolicibacterium</taxon>
    </lineage>
</organism>
<dbReference type="InterPro" id="IPR036291">
    <property type="entry name" value="NAD(P)-bd_dom_sf"/>
</dbReference>
<dbReference type="PANTHER" id="PTHR12126">
    <property type="entry name" value="NADH-UBIQUINONE OXIDOREDUCTASE 39 KDA SUBUNIT-RELATED"/>
    <property type="match status" value="1"/>
</dbReference>
<dbReference type="InterPro" id="IPR016040">
    <property type="entry name" value="NAD(P)-bd_dom"/>
</dbReference>
<sequence length="244" mass="24890">MLDGVKITVFGASGQIGRRVVDLLTAEGHEVVAASRATGVNVLTAAGVADALRGTQVIVDVLNSPSDEDGPALEFFSTATRTLVEAAAAAGVAHYVALSIVGVTRLPGSGYMRAKVAQETLIEASGLPYTIVRATQFDEFADGIVATLTEGDIVRVPDARIQPIAAAEVAAHVARAAVGSPAGVVELGGPDKITFAELARVVLARRGEQLAVVIDPSATYFGAKVDDNSLVTGAGAVLGVARFT</sequence>